<gene>
    <name evidence="1" type="ORF">Q604_UNBC18449G0001</name>
</gene>
<proteinExistence type="predicted"/>
<evidence type="ECO:0000313" key="1">
    <source>
        <dbReference type="EMBL" id="ETJ20003.1"/>
    </source>
</evidence>
<dbReference type="AlphaFoldDB" id="W1WPD8"/>
<dbReference type="EMBL" id="AZMM01018449">
    <property type="protein sequence ID" value="ETJ20003.1"/>
    <property type="molecule type" value="Genomic_DNA"/>
</dbReference>
<feature type="non-terminal residue" evidence="1">
    <location>
        <position position="33"/>
    </location>
</feature>
<name>W1WPD8_9ZZZZ</name>
<sequence>MFEYAEYAFWGKPLVLEKSNEEFLQQLFYDCLS</sequence>
<protein>
    <submittedName>
        <fullName evidence="1">Uncharacterized protein</fullName>
    </submittedName>
</protein>
<comment type="caution">
    <text evidence="1">The sequence shown here is derived from an EMBL/GenBank/DDBJ whole genome shotgun (WGS) entry which is preliminary data.</text>
</comment>
<organism evidence="1">
    <name type="scientific">human gut metagenome</name>
    <dbReference type="NCBI Taxonomy" id="408170"/>
    <lineage>
        <taxon>unclassified sequences</taxon>
        <taxon>metagenomes</taxon>
        <taxon>organismal metagenomes</taxon>
    </lineage>
</organism>
<accession>W1WPD8</accession>
<reference evidence="1" key="1">
    <citation type="submission" date="2013-12" db="EMBL/GenBank/DDBJ databases">
        <title>A Varibaculum cambriense genome reconstructed from a premature infant gut community with otherwise low bacterial novelty that shifts toward anaerobic metabolism during the third week of life.</title>
        <authorList>
            <person name="Brown C.T."/>
            <person name="Sharon I."/>
            <person name="Thomas B.C."/>
            <person name="Castelle C.J."/>
            <person name="Morowitz M.J."/>
            <person name="Banfield J.F."/>
        </authorList>
    </citation>
    <scope>NUCLEOTIDE SEQUENCE</scope>
</reference>